<dbReference type="SUPFAM" id="SSF50475">
    <property type="entry name" value="FMN-binding split barrel"/>
    <property type="match status" value="1"/>
</dbReference>
<dbReference type="PANTHER" id="PTHR24960:SF79">
    <property type="entry name" value="PHOTOSYSTEM I IRON-SULFUR CENTER"/>
    <property type="match status" value="1"/>
</dbReference>
<evidence type="ECO:0000256" key="3">
    <source>
        <dbReference type="ARBA" id="ARBA00013529"/>
    </source>
</evidence>
<dbReference type="Pfam" id="PF01243">
    <property type="entry name" value="PNPOx_N"/>
    <property type="match status" value="1"/>
</dbReference>
<dbReference type="GO" id="GO:0046872">
    <property type="term" value="F:metal ion binding"/>
    <property type="evidence" value="ECO:0007669"/>
    <property type="project" value="UniProtKB-KW"/>
</dbReference>
<reference evidence="9 10" key="1">
    <citation type="submission" date="2019-08" db="EMBL/GenBank/DDBJ databases">
        <title>In-depth cultivation of the pig gut microbiome towards novel bacterial diversity and tailored functional studies.</title>
        <authorList>
            <person name="Wylensek D."/>
            <person name="Hitch T.C.A."/>
            <person name="Clavel T."/>
        </authorList>
    </citation>
    <scope>NUCLEOTIDE SEQUENCE [LARGE SCALE GENOMIC DNA]</scope>
    <source>
        <strain evidence="9 10">RF-744-FAT-4</strain>
    </source>
</reference>
<dbReference type="Gene3D" id="2.30.110.10">
    <property type="entry name" value="Electron Transport, Fmn-binding Protein, Chain A"/>
    <property type="match status" value="1"/>
</dbReference>
<comment type="function">
    <text evidence="2">Ferredoxins are iron-sulfur proteins that transfer electrons in a wide variety of metabolic reactions.</text>
</comment>
<dbReference type="Gene3D" id="3.30.70.20">
    <property type="match status" value="1"/>
</dbReference>
<gene>
    <name evidence="9" type="ORF">FYJ52_07410</name>
</gene>
<protein>
    <recommendedName>
        <fullName evidence="3">Ferredoxin</fullName>
    </recommendedName>
</protein>
<evidence type="ECO:0000256" key="2">
    <source>
        <dbReference type="ARBA" id="ARBA00003532"/>
    </source>
</evidence>
<dbReference type="EMBL" id="VUMO01000009">
    <property type="protein sequence ID" value="MSS20222.1"/>
    <property type="molecule type" value="Genomic_DNA"/>
</dbReference>
<keyword evidence="7" id="KW-0411">Iron-sulfur</keyword>
<dbReference type="InterPro" id="IPR012349">
    <property type="entry name" value="Split_barrel_FMN-bd"/>
</dbReference>
<keyword evidence="6" id="KW-0408">Iron</keyword>
<dbReference type="InterPro" id="IPR017900">
    <property type="entry name" value="4Fe4S_Fe_S_CS"/>
</dbReference>
<dbReference type="InterPro" id="IPR050157">
    <property type="entry name" value="PSI_iron-sulfur_center"/>
</dbReference>
<keyword evidence="10" id="KW-1185">Reference proteome</keyword>
<evidence type="ECO:0000259" key="8">
    <source>
        <dbReference type="PROSITE" id="PS51379"/>
    </source>
</evidence>
<dbReference type="Pfam" id="PF13237">
    <property type="entry name" value="Fer4_10"/>
    <property type="match status" value="1"/>
</dbReference>
<feature type="domain" description="4Fe-4S ferredoxin-type" evidence="8">
    <location>
        <begin position="148"/>
        <end position="177"/>
    </location>
</feature>
<accession>A0A7X2NGK2</accession>
<proteinExistence type="predicted"/>
<organism evidence="9 10">
    <name type="scientific">Pseudoramibacter porci</name>
    <dbReference type="NCBI Taxonomy" id="2606631"/>
    <lineage>
        <taxon>Bacteria</taxon>
        <taxon>Bacillati</taxon>
        <taxon>Bacillota</taxon>
        <taxon>Clostridia</taxon>
        <taxon>Eubacteriales</taxon>
        <taxon>Eubacteriaceae</taxon>
        <taxon>Pseudoramibacter</taxon>
    </lineage>
</organism>
<evidence type="ECO:0000313" key="9">
    <source>
        <dbReference type="EMBL" id="MSS20222.1"/>
    </source>
</evidence>
<evidence type="ECO:0000256" key="7">
    <source>
        <dbReference type="ARBA" id="ARBA00023014"/>
    </source>
</evidence>
<dbReference type="PROSITE" id="PS00198">
    <property type="entry name" value="4FE4S_FER_1"/>
    <property type="match status" value="2"/>
</dbReference>
<comment type="cofactor">
    <cofactor evidence="1">
        <name>[4Fe-4S] cluster</name>
        <dbReference type="ChEBI" id="CHEBI:49883"/>
    </cofactor>
</comment>
<comment type="caution">
    <text evidence="9">The sequence shown here is derived from an EMBL/GenBank/DDBJ whole genome shotgun (WGS) entry which is preliminary data.</text>
</comment>
<dbReference type="Proteomes" id="UP000461754">
    <property type="component" value="Unassembled WGS sequence"/>
</dbReference>
<sequence>MNAQDCLNMLREIRDVAFATVDADGRPHNRIIDVMIVENEKLYFCTARGKDFYKELIANPNVAITGLNQNWQAVRLTGEAKRITEDHDQWIDRIFEENPSMNGVYPGDARYILDPFVIDAGQLECFDLSSHPIHREYFTFGAEKDVQTPGFLITDSCIECGTCQSVCPQNAIEADSPYRIRQDACLHCGLCYENCPVSCIVRRDEN</sequence>
<dbReference type="GO" id="GO:0051539">
    <property type="term" value="F:4 iron, 4 sulfur cluster binding"/>
    <property type="evidence" value="ECO:0007669"/>
    <property type="project" value="UniProtKB-KW"/>
</dbReference>
<keyword evidence="5" id="KW-0479">Metal-binding</keyword>
<evidence type="ECO:0000256" key="1">
    <source>
        <dbReference type="ARBA" id="ARBA00001966"/>
    </source>
</evidence>
<dbReference type="AlphaFoldDB" id="A0A7X2NGK2"/>
<keyword evidence="4" id="KW-0004">4Fe-4S</keyword>
<evidence type="ECO:0000256" key="4">
    <source>
        <dbReference type="ARBA" id="ARBA00022485"/>
    </source>
</evidence>
<name>A0A7X2NGK2_9FIRM</name>
<dbReference type="RefSeq" id="WP_154576595.1">
    <property type="nucleotide sequence ID" value="NZ_VUMO01000009.1"/>
</dbReference>
<dbReference type="InterPro" id="IPR011576">
    <property type="entry name" value="Pyridox_Oxase_N"/>
</dbReference>
<evidence type="ECO:0000313" key="10">
    <source>
        <dbReference type="Proteomes" id="UP000461754"/>
    </source>
</evidence>
<evidence type="ECO:0000256" key="5">
    <source>
        <dbReference type="ARBA" id="ARBA00022723"/>
    </source>
</evidence>
<dbReference type="PROSITE" id="PS51379">
    <property type="entry name" value="4FE4S_FER_2"/>
    <property type="match status" value="2"/>
</dbReference>
<dbReference type="SUPFAM" id="SSF54862">
    <property type="entry name" value="4Fe-4S ferredoxins"/>
    <property type="match status" value="1"/>
</dbReference>
<evidence type="ECO:0000256" key="6">
    <source>
        <dbReference type="ARBA" id="ARBA00023004"/>
    </source>
</evidence>
<feature type="domain" description="4Fe-4S ferredoxin-type" evidence="8">
    <location>
        <begin position="178"/>
        <end position="205"/>
    </location>
</feature>
<dbReference type="InterPro" id="IPR017896">
    <property type="entry name" value="4Fe4S_Fe-S-bd"/>
</dbReference>
<dbReference type="PANTHER" id="PTHR24960">
    <property type="entry name" value="PHOTOSYSTEM I IRON-SULFUR CENTER-RELATED"/>
    <property type="match status" value="1"/>
</dbReference>